<reference evidence="2" key="2">
    <citation type="submission" date="2019-06" db="EMBL/GenBank/DDBJ databases">
        <title>Genomics analysis of Aphanomyces spp. identifies a new class of oomycete effector associated with host adaptation.</title>
        <authorList>
            <person name="Gaulin E."/>
        </authorList>
    </citation>
    <scope>NUCLEOTIDE SEQUENCE</scope>
    <source>
        <strain evidence="2">CBS 578.67</strain>
    </source>
</reference>
<proteinExistence type="predicted"/>
<dbReference type="SUPFAM" id="SSF52540">
    <property type="entry name" value="P-loop containing nucleoside triphosphate hydrolases"/>
    <property type="match status" value="1"/>
</dbReference>
<reference evidence="3 4" key="1">
    <citation type="submission" date="2019-03" db="EMBL/GenBank/DDBJ databases">
        <authorList>
            <person name="Gaulin E."/>
            <person name="Dumas B."/>
        </authorList>
    </citation>
    <scope>NUCLEOTIDE SEQUENCE [LARGE SCALE GENOMIC DNA]</scope>
    <source>
        <strain evidence="3">CBS 568.67</strain>
    </source>
</reference>
<protein>
    <submittedName>
        <fullName evidence="3">Aste57867_3809 protein</fullName>
    </submittedName>
</protein>
<evidence type="ECO:0000313" key="4">
    <source>
        <dbReference type="Proteomes" id="UP000332933"/>
    </source>
</evidence>
<evidence type="ECO:0000259" key="1">
    <source>
        <dbReference type="Pfam" id="PF21530"/>
    </source>
</evidence>
<dbReference type="Proteomes" id="UP000332933">
    <property type="component" value="Unassembled WGS sequence"/>
</dbReference>
<dbReference type="InterPro" id="IPR027417">
    <property type="entry name" value="P-loop_NTPase"/>
</dbReference>
<evidence type="ECO:0000313" key="3">
    <source>
        <dbReference type="EMBL" id="VFT80958.1"/>
    </source>
</evidence>
<dbReference type="OrthoDB" id="95750at2759"/>
<evidence type="ECO:0000313" key="2">
    <source>
        <dbReference type="EMBL" id="KAF0714569.1"/>
    </source>
</evidence>
<organism evidence="3 4">
    <name type="scientific">Aphanomyces stellatus</name>
    <dbReference type="NCBI Taxonomy" id="120398"/>
    <lineage>
        <taxon>Eukaryota</taxon>
        <taxon>Sar</taxon>
        <taxon>Stramenopiles</taxon>
        <taxon>Oomycota</taxon>
        <taxon>Saprolegniomycetes</taxon>
        <taxon>Saprolegniales</taxon>
        <taxon>Verrucalvaceae</taxon>
        <taxon>Aphanomyces</taxon>
    </lineage>
</organism>
<sequence length="100" mass="10954">MESRRNTKALGALSKQTALYFPVEYLNTLEVNGFPPHISQLKVGTPIMLLRNLSPAKGMCNGTRLIVTALGRNTLCAAGDHANEDVVIPQIDLYEDENGR</sequence>
<keyword evidence="4" id="KW-1185">Reference proteome</keyword>
<dbReference type="EMBL" id="CAADRA010000753">
    <property type="protein sequence ID" value="VFT80958.1"/>
    <property type="molecule type" value="Genomic_DNA"/>
</dbReference>
<gene>
    <name evidence="3" type="primary">Aste57867_3809</name>
    <name evidence="2" type="ORF">As57867_003798</name>
    <name evidence="3" type="ORF">ASTE57867_3809</name>
</gene>
<dbReference type="PANTHER" id="PTHR10492:SF57">
    <property type="entry name" value="ATP-DEPENDENT DNA HELICASE"/>
    <property type="match status" value="1"/>
</dbReference>
<feature type="domain" description="DNA helicase Pif1-like 2B" evidence="1">
    <location>
        <begin position="24"/>
        <end position="70"/>
    </location>
</feature>
<dbReference type="InterPro" id="IPR049163">
    <property type="entry name" value="Pif1-like_2B_dom"/>
</dbReference>
<dbReference type="PANTHER" id="PTHR10492">
    <property type="match status" value="1"/>
</dbReference>
<dbReference type="AlphaFoldDB" id="A0A485KEA1"/>
<accession>A0A485KEA1</accession>
<dbReference type="Pfam" id="PF21530">
    <property type="entry name" value="Pif1_2B_dom"/>
    <property type="match status" value="1"/>
</dbReference>
<name>A0A485KEA1_9STRA</name>
<dbReference type="EMBL" id="VJMH01000753">
    <property type="protein sequence ID" value="KAF0714569.1"/>
    <property type="molecule type" value="Genomic_DNA"/>
</dbReference>